<dbReference type="OrthoDB" id="2110451at2759"/>
<feature type="domain" description="Anaphase-promoting complex subunit 4 long" evidence="8">
    <location>
        <begin position="276"/>
        <end position="421"/>
    </location>
</feature>
<name>A0A267GWK8_9PLAT</name>
<gene>
    <name evidence="9" type="ORF">BOX15_Mlig025134g2</name>
</gene>
<dbReference type="EMBL" id="NIVC01000142">
    <property type="protein sequence ID" value="PAA89679.1"/>
    <property type="molecule type" value="Genomic_DNA"/>
</dbReference>
<feature type="domain" description="Anaphase-promoting complex subunit 4-like WD40" evidence="7">
    <location>
        <begin position="34"/>
        <end position="123"/>
    </location>
</feature>
<evidence type="ECO:0000256" key="5">
    <source>
        <dbReference type="ARBA" id="ARBA00023306"/>
    </source>
</evidence>
<protein>
    <recommendedName>
        <fullName evidence="1">Anaphase-promoting complex subunit 4</fullName>
    </recommendedName>
</protein>
<feature type="compositionally biased region" description="Acidic residues" evidence="6">
    <location>
        <begin position="829"/>
        <end position="850"/>
    </location>
</feature>
<evidence type="ECO:0000259" key="8">
    <source>
        <dbReference type="Pfam" id="PF12896"/>
    </source>
</evidence>
<dbReference type="PANTHER" id="PTHR13260:SF0">
    <property type="entry name" value="ANAPHASE-PROMOTING COMPLEX SUBUNIT 4"/>
    <property type="match status" value="1"/>
</dbReference>
<keyword evidence="4" id="KW-0833">Ubl conjugation pathway</keyword>
<dbReference type="InterPro" id="IPR024790">
    <property type="entry name" value="APC4_long_dom"/>
</dbReference>
<reference evidence="9 10" key="1">
    <citation type="submission" date="2017-06" db="EMBL/GenBank/DDBJ databases">
        <title>A platform for efficient transgenesis in Macrostomum lignano, a flatworm model organism for stem cell research.</title>
        <authorList>
            <person name="Berezikov E."/>
        </authorList>
    </citation>
    <scope>NUCLEOTIDE SEQUENCE [LARGE SCALE GENOMIC DNA]</scope>
    <source>
        <strain evidence="9">DV1</strain>
        <tissue evidence="9">Whole organism</tissue>
    </source>
</reference>
<sequence>KRTKMHSSDSLPEYSFRASSDKSLPNHRIRLMRASPRMDLLLLAADNGDVLLFRWGWERVWLVNRPRDLPAPPPEQAAENAGESCCSPVTCIDWRPDGQVALVAYSDGRLRHLSLEDGSVLHEDWLTRRQDQRAGDSANEGPALCSHWALLANRQFTEPWTRAGEVLPVFADLLGGASSGASSSSSTSTTGGGGVVDWTASRRIERQLSLLAVASRLWIHLLAYGICRLCRLSFDQLCPGVWCPEQYRPVSVLVSDNLARVSLLASREGRQQAVLQFDTGLAEAGRYERVRRVALTVVQLTQLTAGLRRCLKEMTECWEDSVHELDQKFADYSKDRDEYALAMGEPEWQLRTDLMALLLTGHCHAKFREFLCEGLSRAGLVRIGRGIETSLCSVQRHNACQLQTLLFALIFHLAELADCAATGVADLGKGDDEDDGVDEEGGESGDEGEDDLGERRLEAEASDDDGELAETGKGDARLGELSRRRAADALTYAGSALAKSLELGSVIERTRDSLRAFCEWLYVQILRLSKEAVPRALQRTTVQRRRLVIDFIRHQLADGAATGGQRRFRLELVGQYLADEPLASVPDCPTVWQQVLERHLQREAWPSGHRRQRRLLRACTLVRPDTEASLAQCLERLCDRVDAACRLVEPRRVRLLTEPPVQPVSGLRPLAQGFMGRQALYHALLLHPDGCTGLLFRQGPDGWCGLRFRCSSDNDGALKLVDACQLDAKQFACLLAGPEGASATSSLVVLPLAAFNEADWSPPTASPESAAAGLNDSSIVDLADRLGERLRADNLPGCGIAVAAERRLMVSVLFACHRRLRVCLLEPFSEDDDDDEEGAAADDADRDEEDRVANVSAMSATAPMEQN</sequence>
<proteinExistence type="predicted"/>
<organism evidence="9 10">
    <name type="scientific">Macrostomum lignano</name>
    <dbReference type="NCBI Taxonomy" id="282301"/>
    <lineage>
        <taxon>Eukaryota</taxon>
        <taxon>Metazoa</taxon>
        <taxon>Spiralia</taxon>
        <taxon>Lophotrochozoa</taxon>
        <taxon>Platyhelminthes</taxon>
        <taxon>Rhabditophora</taxon>
        <taxon>Macrostomorpha</taxon>
        <taxon>Macrostomida</taxon>
        <taxon>Macrostomidae</taxon>
        <taxon>Macrostomum</taxon>
    </lineage>
</organism>
<feature type="non-terminal residue" evidence="9">
    <location>
        <position position="1"/>
    </location>
</feature>
<dbReference type="GO" id="GO:0034399">
    <property type="term" value="C:nuclear periphery"/>
    <property type="evidence" value="ECO:0007669"/>
    <property type="project" value="TreeGrafter"/>
</dbReference>
<feature type="region of interest" description="Disordered" evidence="6">
    <location>
        <begin position="428"/>
        <end position="453"/>
    </location>
</feature>
<keyword evidence="2" id="KW-0132">Cell division</keyword>
<evidence type="ECO:0000313" key="9">
    <source>
        <dbReference type="EMBL" id="PAA89679.1"/>
    </source>
</evidence>
<dbReference type="SUPFAM" id="SSF50978">
    <property type="entry name" value="WD40 repeat-like"/>
    <property type="match status" value="1"/>
</dbReference>
<dbReference type="GO" id="GO:0005680">
    <property type="term" value="C:anaphase-promoting complex"/>
    <property type="evidence" value="ECO:0007669"/>
    <property type="project" value="InterPro"/>
</dbReference>
<evidence type="ECO:0000256" key="2">
    <source>
        <dbReference type="ARBA" id="ARBA00022618"/>
    </source>
</evidence>
<dbReference type="AlphaFoldDB" id="A0A267GWK8"/>
<feature type="compositionally biased region" description="Polar residues" evidence="6">
    <location>
        <begin position="856"/>
        <end position="867"/>
    </location>
</feature>
<dbReference type="InterPro" id="IPR036322">
    <property type="entry name" value="WD40_repeat_dom_sf"/>
</dbReference>
<keyword evidence="3" id="KW-0498">Mitosis</keyword>
<dbReference type="STRING" id="282301.A0A267GWK8"/>
<dbReference type="GO" id="GO:0051301">
    <property type="term" value="P:cell division"/>
    <property type="evidence" value="ECO:0007669"/>
    <property type="project" value="UniProtKB-KW"/>
</dbReference>
<dbReference type="Proteomes" id="UP000215902">
    <property type="component" value="Unassembled WGS sequence"/>
</dbReference>
<evidence type="ECO:0000313" key="10">
    <source>
        <dbReference type="Proteomes" id="UP000215902"/>
    </source>
</evidence>
<dbReference type="PANTHER" id="PTHR13260">
    <property type="entry name" value="ANAPHASE PROMOTING COMPLEX SUBUNIT 4 APC4"/>
    <property type="match status" value="1"/>
</dbReference>
<dbReference type="InterPro" id="IPR024789">
    <property type="entry name" value="APC4"/>
</dbReference>
<feature type="compositionally biased region" description="Acidic residues" evidence="6">
    <location>
        <begin position="431"/>
        <end position="452"/>
    </location>
</feature>
<feature type="region of interest" description="Disordered" evidence="6">
    <location>
        <begin position="829"/>
        <end position="867"/>
    </location>
</feature>
<evidence type="ECO:0000256" key="1">
    <source>
        <dbReference type="ARBA" id="ARBA00016067"/>
    </source>
</evidence>
<keyword evidence="10" id="KW-1185">Reference proteome</keyword>
<evidence type="ECO:0000256" key="3">
    <source>
        <dbReference type="ARBA" id="ARBA00022776"/>
    </source>
</evidence>
<comment type="caution">
    <text evidence="9">The sequence shown here is derived from an EMBL/GenBank/DDBJ whole genome shotgun (WGS) entry which is preliminary data.</text>
</comment>
<dbReference type="Pfam" id="PF12896">
    <property type="entry name" value="ANAPC4"/>
    <property type="match status" value="1"/>
</dbReference>
<keyword evidence="5" id="KW-0131">Cell cycle</keyword>
<accession>A0A267GWK8</accession>
<evidence type="ECO:0000256" key="6">
    <source>
        <dbReference type="SAM" id="MobiDB-lite"/>
    </source>
</evidence>
<dbReference type="GO" id="GO:0031145">
    <property type="term" value="P:anaphase-promoting complex-dependent catabolic process"/>
    <property type="evidence" value="ECO:0007669"/>
    <property type="project" value="InterPro"/>
</dbReference>
<evidence type="ECO:0000256" key="4">
    <source>
        <dbReference type="ARBA" id="ARBA00022786"/>
    </source>
</evidence>
<dbReference type="GO" id="GO:0070979">
    <property type="term" value="P:protein K11-linked ubiquitination"/>
    <property type="evidence" value="ECO:0007669"/>
    <property type="project" value="TreeGrafter"/>
</dbReference>
<dbReference type="Pfam" id="PF12894">
    <property type="entry name" value="ANAPC4_WD40"/>
    <property type="match status" value="1"/>
</dbReference>
<dbReference type="InterPro" id="IPR024977">
    <property type="entry name" value="Apc4-like_WD40_dom"/>
</dbReference>
<evidence type="ECO:0000259" key="7">
    <source>
        <dbReference type="Pfam" id="PF12894"/>
    </source>
</evidence>